<feature type="transmembrane region" description="Helical" evidence="1">
    <location>
        <begin position="27"/>
        <end position="45"/>
    </location>
</feature>
<protein>
    <submittedName>
        <fullName evidence="2">Uncharacterized protein</fullName>
    </submittedName>
</protein>
<evidence type="ECO:0000313" key="2">
    <source>
        <dbReference type="EMBL" id="SEG60745.1"/>
    </source>
</evidence>
<dbReference type="EMBL" id="FNUS01000008">
    <property type="protein sequence ID" value="SEG60745.1"/>
    <property type="molecule type" value="Genomic_DNA"/>
</dbReference>
<evidence type="ECO:0000256" key="1">
    <source>
        <dbReference type="SAM" id="Phobius"/>
    </source>
</evidence>
<sequence>MTWIFNLVKKSLIKIDFIRKYTKNKRVFFLFFIGCLHLLFFKKNVGFTQLVPNNWLYEKAFPKELIVILKTLILIFKLMGDN</sequence>
<reference evidence="3" key="1">
    <citation type="submission" date="2016-10" db="EMBL/GenBank/DDBJ databases">
        <authorList>
            <person name="Varghese N."/>
            <person name="Submissions S."/>
        </authorList>
    </citation>
    <scope>NUCLEOTIDE SEQUENCE [LARGE SCALE GENOMIC DNA]</scope>
    <source>
        <strain evidence="3">DSM 21580</strain>
    </source>
</reference>
<keyword evidence="1" id="KW-0472">Membrane</keyword>
<gene>
    <name evidence="2" type="ORF">SAMN05421847_2927</name>
</gene>
<dbReference type="AlphaFoldDB" id="A0A1H6BK00"/>
<name>A0A1H6BK00_9FLAO</name>
<dbReference type="Proteomes" id="UP000236738">
    <property type="component" value="Unassembled WGS sequence"/>
</dbReference>
<keyword evidence="1" id="KW-0812">Transmembrane</keyword>
<proteinExistence type="predicted"/>
<keyword evidence="1" id="KW-1133">Transmembrane helix</keyword>
<organism evidence="2 3">
    <name type="scientific">Halpernia humi</name>
    <dbReference type="NCBI Taxonomy" id="493375"/>
    <lineage>
        <taxon>Bacteria</taxon>
        <taxon>Pseudomonadati</taxon>
        <taxon>Bacteroidota</taxon>
        <taxon>Flavobacteriia</taxon>
        <taxon>Flavobacteriales</taxon>
        <taxon>Weeksellaceae</taxon>
        <taxon>Chryseobacterium group</taxon>
        <taxon>Halpernia</taxon>
    </lineage>
</organism>
<dbReference type="RefSeq" id="WP_103914757.1">
    <property type="nucleotide sequence ID" value="NZ_FNUS01000008.1"/>
</dbReference>
<keyword evidence="3" id="KW-1185">Reference proteome</keyword>
<accession>A0A1H6BK00</accession>
<evidence type="ECO:0000313" key="3">
    <source>
        <dbReference type="Proteomes" id="UP000236738"/>
    </source>
</evidence>